<feature type="compositionally biased region" description="Polar residues" evidence="1">
    <location>
        <begin position="215"/>
        <end position="226"/>
    </location>
</feature>
<feature type="region of interest" description="Disordered" evidence="1">
    <location>
        <begin position="480"/>
        <end position="538"/>
    </location>
</feature>
<proteinExistence type="predicted"/>
<evidence type="ECO:0000313" key="3">
    <source>
        <dbReference type="Proteomes" id="UP000800092"/>
    </source>
</evidence>
<feature type="compositionally biased region" description="Polar residues" evidence="1">
    <location>
        <begin position="679"/>
        <end position="691"/>
    </location>
</feature>
<dbReference type="EMBL" id="ML991824">
    <property type="protein sequence ID" value="KAF2231657.1"/>
    <property type="molecule type" value="Genomic_DNA"/>
</dbReference>
<feature type="compositionally biased region" description="Polar residues" evidence="1">
    <location>
        <begin position="515"/>
        <end position="538"/>
    </location>
</feature>
<accession>A0A6A6H199</accession>
<dbReference type="Proteomes" id="UP000800092">
    <property type="component" value="Unassembled WGS sequence"/>
</dbReference>
<name>A0A6A6H199_VIRVR</name>
<organism evidence="2 3">
    <name type="scientific">Viridothelium virens</name>
    <name type="common">Speckled blister lichen</name>
    <name type="synonym">Trypethelium virens</name>
    <dbReference type="NCBI Taxonomy" id="1048519"/>
    <lineage>
        <taxon>Eukaryota</taxon>
        <taxon>Fungi</taxon>
        <taxon>Dikarya</taxon>
        <taxon>Ascomycota</taxon>
        <taxon>Pezizomycotina</taxon>
        <taxon>Dothideomycetes</taxon>
        <taxon>Dothideomycetes incertae sedis</taxon>
        <taxon>Trypetheliales</taxon>
        <taxon>Trypetheliaceae</taxon>
        <taxon>Viridothelium</taxon>
    </lineage>
</organism>
<feature type="compositionally biased region" description="Polar residues" evidence="1">
    <location>
        <begin position="303"/>
        <end position="313"/>
    </location>
</feature>
<sequence>MSHARMERLRNIDYGEDRAWELATQLEQELAGEEHQFRRRARRLAERVRQDLKGVDVAYMRDEATMLAQQLKSHVQATDEGCIDIWEHMNLCLGKGTTSRKAKSKRLKLFPDERERIESEERDKPEHYQVPNVELIFSWDHNHQGRPRWRKRERTSSKQPDELPALSHHLKTELPEAFQAYRARMAWKESRRELQEGSGKRKREEFKQDDENNERSLLSTSPSAQQHEAGPAAKRRYQTDRGRRGGAAANSGKQKRATGYPSPLLYTEEPLKRRGKGRGSTYFSPAGRPTREPSMSRPMPSSFAVNQEEQTLASFEGPLQTGASASQNPINQPNFPRFDPRFTSSPTSIAPSAGPSTARPIYPALPAQSAVSYAQPHSAGPNTGSGRSYIPNASVAASGTGTGTSGPETVQQQGLSPIHRARTEPNARRTQRASPFTSPYQAVDSHAWSTPLLPHSYQQQVPASVNPRISQIQGDAAMTGRMPSIHQDPRSTGLVRSESSQGPRSPHGYGLPKSGNPSELNPTSYSLDTGTAPANVSTEHATTSLCTHVQPAEMLGAEPFPGFLDPGLNFEYRSELMASPPVHNPSLYNMQPTSATWPPDISASQNVASPASIAPPYAGSSHNDGTINPSTLAGPYYSSASTQQPAGQIYGNYEFMTDDNELLDLINQNLPPQAPPGPVSQQRNEPCSNPNCEPCRRLRNG</sequence>
<protein>
    <submittedName>
        <fullName evidence="2">Uncharacterized protein</fullName>
    </submittedName>
</protein>
<dbReference type="OrthoDB" id="10652997at2759"/>
<feature type="region of interest" description="Disordered" evidence="1">
    <location>
        <begin position="666"/>
        <end position="701"/>
    </location>
</feature>
<feature type="region of interest" description="Disordered" evidence="1">
    <location>
        <begin position="373"/>
        <end position="442"/>
    </location>
</feature>
<dbReference type="AlphaFoldDB" id="A0A6A6H199"/>
<feature type="compositionally biased region" description="Polar residues" evidence="1">
    <location>
        <begin position="321"/>
        <end position="334"/>
    </location>
</feature>
<evidence type="ECO:0000256" key="1">
    <source>
        <dbReference type="SAM" id="MobiDB-lite"/>
    </source>
</evidence>
<feature type="region of interest" description="Disordered" evidence="1">
    <location>
        <begin position="144"/>
        <end position="171"/>
    </location>
</feature>
<feature type="compositionally biased region" description="Basic and acidic residues" evidence="1">
    <location>
        <begin position="192"/>
        <end position="214"/>
    </location>
</feature>
<keyword evidence="3" id="KW-1185">Reference proteome</keyword>
<gene>
    <name evidence="2" type="ORF">EV356DRAFT_535331</name>
</gene>
<feature type="region of interest" description="Disordered" evidence="1">
    <location>
        <begin position="192"/>
        <end position="361"/>
    </location>
</feature>
<feature type="compositionally biased region" description="Low complexity" evidence="1">
    <location>
        <begin position="292"/>
        <end position="302"/>
    </location>
</feature>
<evidence type="ECO:0000313" key="2">
    <source>
        <dbReference type="EMBL" id="KAF2231657.1"/>
    </source>
</evidence>
<reference evidence="2" key="1">
    <citation type="journal article" date="2020" name="Stud. Mycol.">
        <title>101 Dothideomycetes genomes: a test case for predicting lifestyles and emergence of pathogens.</title>
        <authorList>
            <person name="Haridas S."/>
            <person name="Albert R."/>
            <person name="Binder M."/>
            <person name="Bloem J."/>
            <person name="Labutti K."/>
            <person name="Salamov A."/>
            <person name="Andreopoulos B."/>
            <person name="Baker S."/>
            <person name="Barry K."/>
            <person name="Bills G."/>
            <person name="Bluhm B."/>
            <person name="Cannon C."/>
            <person name="Castanera R."/>
            <person name="Culley D."/>
            <person name="Daum C."/>
            <person name="Ezra D."/>
            <person name="Gonzalez J."/>
            <person name="Henrissat B."/>
            <person name="Kuo A."/>
            <person name="Liang C."/>
            <person name="Lipzen A."/>
            <person name="Lutzoni F."/>
            <person name="Magnuson J."/>
            <person name="Mondo S."/>
            <person name="Nolan M."/>
            <person name="Ohm R."/>
            <person name="Pangilinan J."/>
            <person name="Park H.-J."/>
            <person name="Ramirez L."/>
            <person name="Alfaro M."/>
            <person name="Sun H."/>
            <person name="Tritt A."/>
            <person name="Yoshinaga Y."/>
            <person name="Zwiers L.-H."/>
            <person name="Turgeon B."/>
            <person name="Goodwin S."/>
            <person name="Spatafora J."/>
            <person name="Crous P."/>
            <person name="Grigoriev I."/>
        </authorList>
    </citation>
    <scope>NUCLEOTIDE SEQUENCE</scope>
    <source>
        <strain evidence="2">Tuck. ex Michener</strain>
    </source>
</reference>
<feature type="compositionally biased region" description="Basic residues" evidence="1">
    <location>
        <begin position="144"/>
        <end position="153"/>
    </location>
</feature>